<dbReference type="InterPro" id="IPR045584">
    <property type="entry name" value="Pilin-like"/>
</dbReference>
<comment type="caution">
    <text evidence="2">The sequence shown here is derived from an EMBL/GenBank/DDBJ whole genome shotgun (WGS) entry which is preliminary data.</text>
</comment>
<dbReference type="Pfam" id="PF07963">
    <property type="entry name" value="N_methyl"/>
    <property type="match status" value="1"/>
</dbReference>
<dbReference type="STRING" id="305900.GV64_20805"/>
<feature type="transmembrane region" description="Helical" evidence="1">
    <location>
        <begin position="12"/>
        <end position="32"/>
    </location>
</feature>
<dbReference type="Gene3D" id="3.30.700.10">
    <property type="entry name" value="Glycoprotein, Type 4 Pilin"/>
    <property type="match status" value="1"/>
</dbReference>
<dbReference type="EMBL" id="JOJP01000001">
    <property type="protein sequence ID" value="KEI72836.1"/>
    <property type="molecule type" value="Genomic_DNA"/>
</dbReference>
<reference evidence="2 3" key="1">
    <citation type="submission" date="2014-06" db="EMBL/GenBank/DDBJ databases">
        <title>Whole Genome Sequences of Three Symbiotic Endozoicomonas Bacteria.</title>
        <authorList>
            <person name="Neave M.J."/>
            <person name="Apprill A."/>
            <person name="Voolstra C.R."/>
        </authorList>
    </citation>
    <scope>NUCLEOTIDE SEQUENCE [LARGE SCALE GENOMIC DNA]</scope>
    <source>
        <strain evidence="2 3">DSM 22380</strain>
    </source>
</reference>
<keyword evidence="3" id="KW-1185">Reference proteome</keyword>
<dbReference type="NCBIfam" id="TIGR02532">
    <property type="entry name" value="IV_pilin_GFxxxE"/>
    <property type="match status" value="1"/>
</dbReference>
<evidence type="ECO:0000313" key="2">
    <source>
        <dbReference type="EMBL" id="KEI72836.1"/>
    </source>
</evidence>
<dbReference type="Proteomes" id="UP000027997">
    <property type="component" value="Unassembled WGS sequence"/>
</dbReference>
<dbReference type="GO" id="GO:0043683">
    <property type="term" value="P:type IV pilus assembly"/>
    <property type="evidence" value="ECO:0007669"/>
    <property type="project" value="InterPro"/>
</dbReference>
<dbReference type="InterPro" id="IPR012902">
    <property type="entry name" value="N_methyl_site"/>
</dbReference>
<dbReference type="AlphaFoldDB" id="A0A081KFB0"/>
<sequence length="136" mass="14516">MINRVRNGFSLIELMIVVAIIAILAAIAVPSYRTYIQESRRSDAYVALTSAAAEQERIYIYDNSYSNNIADLGGSNSPEGHYVITLTATDSTFTLTATAASGSTQFLDTNCRTFTLNNLGVRGSSNSGGGATGDCW</sequence>
<name>A0A081KFB0_9GAMM</name>
<dbReference type="RefSeq" id="WP_020581518.1">
    <property type="nucleotide sequence ID" value="NZ_JOJP01000001.1"/>
</dbReference>
<protein>
    <recommendedName>
        <fullName evidence="4">Pilus assembly protein PilE</fullName>
    </recommendedName>
</protein>
<dbReference type="InterPro" id="IPR031982">
    <property type="entry name" value="PilE-like"/>
</dbReference>
<dbReference type="SUPFAM" id="SSF54523">
    <property type="entry name" value="Pili subunits"/>
    <property type="match status" value="1"/>
</dbReference>
<keyword evidence="1" id="KW-0472">Membrane</keyword>
<keyword evidence="1" id="KW-0812">Transmembrane</keyword>
<organism evidence="2 3">
    <name type="scientific">Endozoicomonas elysicola</name>
    <dbReference type="NCBI Taxonomy" id="305900"/>
    <lineage>
        <taxon>Bacteria</taxon>
        <taxon>Pseudomonadati</taxon>
        <taxon>Pseudomonadota</taxon>
        <taxon>Gammaproteobacteria</taxon>
        <taxon>Oceanospirillales</taxon>
        <taxon>Endozoicomonadaceae</taxon>
        <taxon>Endozoicomonas</taxon>
    </lineage>
</organism>
<proteinExistence type="predicted"/>
<dbReference type="eggNOG" id="COG4968">
    <property type="taxonomic scope" value="Bacteria"/>
</dbReference>
<evidence type="ECO:0008006" key="4">
    <source>
        <dbReference type="Google" id="ProtNLM"/>
    </source>
</evidence>
<accession>A0A081KFB0</accession>
<dbReference type="Pfam" id="PF16732">
    <property type="entry name" value="ComP_DUS"/>
    <property type="match status" value="1"/>
</dbReference>
<evidence type="ECO:0000313" key="3">
    <source>
        <dbReference type="Proteomes" id="UP000027997"/>
    </source>
</evidence>
<gene>
    <name evidence="2" type="ORF">GV64_20805</name>
</gene>
<keyword evidence="1" id="KW-1133">Transmembrane helix</keyword>
<evidence type="ECO:0000256" key="1">
    <source>
        <dbReference type="SAM" id="Phobius"/>
    </source>
</evidence>